<feature type="compositionally biased region" description="Basic and acidic residues" evidence="1">
    <location>
        <begin position="246"/>
        <end position="256"/>
    </location>
</feature>
<evidence type="ECO:0000313" key="2">
    <source>
        <dbReference type="EMBL" id="OAF55209.1"/>
    </source>
</evidence>
<organism evidence="2">
    <name type="scientific">Pseudogymnoascus destructans</name>
    <dbReference type="NCBI Taxonomy" id="655981"/>
    <lineage>
        <taxon>Eukaryota</taxon>
        <taxon>Fungi</taxon>
        <taxon>Dikarya</taxon>
        <taxon>Ascomycota</taxon>
        <taxon>Pezizomycotina</taxon>
        <taxon>Leotiomycetes</taxon>
        <taxon>Thelebolales</taxon>
        <taxon>Thelebolaceae</taxon>
        <taxon>Pseudogymnoascus</taxon>
    </lineage>
</organism>
<evidence type="ECO:0000256" key="1">
    <source>
        <dbReference type="SAM" id="MobiDB-lite"/>
    </source>
</evidence>
<dbReference type="RefSeq" id="XP_024320510.1">
    <property type="nucleotide sequence ID" value="XM_024471954.1"/>
</dbReference>
<protein>
    <submittedName>
        <fullName evidence="2">Uncharacterized protein</fullName>
    </submittedName>
</protein>
<dbReference type="OrthoDB" id="5423251at2759"/>
<dbReference type="VEuPathDB" id="FungiDB:GMDG_07968"/>
<dbReference type="Gene3D" id="3.60.130.30">
    <property type="match status" value="1"/>
</dbReference>
<sequence>MDTKGYAIHAPSDRHVQPLTRIASTPQPHLILDCNERIIAYKFQVPIALIDKLAEASEKLPPKSAKAHQGGHFECSHYAFEAFLKANEDLFWQLSSRLRLLSPELYRRYGRVDKHLSESQKRLGGAWHGTVVNRQIGNSDELRAHKDWKDWPKGLNAVVPWGDYQGGALTMYNLGLQWEMRPGDVIFFGGRVVSHGVEDVLSGVRNSLNLMVHTSTIRWVEKQELDENEELAKRQGKKKLGRNRRRDREEDSTGSR</sequence>
<accession>A0A176ZYW0</accession>
<feature type="compositionally biased region" description="Basic residues" evidence="1">
    <location>
        <begin position="234"/>
        <end position="245"/>
    </location>
</feature>
<dbReference type="AlphaFoldDB" id="A0A176ZYW0"/>
<dbReference type="Proteomes" id="UP000077154">
    <property type="component" value="Unassembled WGS sequence"/>
</dbReference>
<reference evidence="2" key="1">
    <citation type="submission" date="2016-03" db="EMBL/GenBank/DDBJ databases">
        <title>Updated assembly of Pseudogymnoascus destructans, the fungus causing white-nose syndrome of bats.</title>
        <authorList>
            <person name="Palmer J.M."/>
            <person name="Drees K.P."/>
            <person name="Foster J.T."/>
            <person name="Lindner D.L."/>
        </authorList>
    </citation>
    <scope>NUCLEOTIDE SEQUENCE [LARGE SCALE GENOMIC DNA]</scope>
    <source>
        <strain evidence="2">20631-21</strain>
    </source>
</reference>
<feature type="region of interest" description="Disordered" evidence="1">
    <location>
        <begin position="228"/>
        <end position="256"/>
    </location>
</feature>
<dbReference type="GeneID" id="36291443"/>
<name>A0A176ZYW0_9PEZI</name>
<dbReference type="EMBL" id="KV441411">
    <property type="protein sequence ID" value="OAF55209.1"/>
    <property type="molecule type" value="Genomic_DNA"/>
</dbReference>
<proteinExistence type="predicted"/>
<gene>
    <name evidence="2" type="ORF">VC83_08402</name>
</gene>